<evidence type="ECO:0000313" key="2">
    <source>
        <dbReference type="Proteomes" id="UP000007014"/>
    </source>
</evidence>
<keyword evidence="2" id="KW-1185">Reference proteome</keyword>
<evidence type="ECO:0000313" key="1">
    <source>
        <dbReference type="EMBL" id="BAM81531.1"/>
    </source>
</evidence>
<protein>
    <submittedName>
        <fullName evidence="1">Uncharacterized protein</fullName>
    </submittedName>
</protein>
<dbReference type="HOGENOM" id="CLU_817255_0_0_1"/>
<reference evidence="1 2" key="2">
    <citation type="journal article" date="2007" name="BMC Biol.">
        <title>A 100%-complete sequence reveals unusually simple genomic features in the hot-spring red alga Cyanidioschyzon merolae.</title>
        <authorList>
            <person name="Nozaki H."/>
            <person name="Takano H."/>
            <person name="Misumi O."/>
            <person name="Terasawa K."/>
            <person name="Matsuzaki M."/>
            <person name="Maruyama S."/>
            <person name="Nishida K."/>
            <person name="Yagisawa F."/>
            <person name="Yoshida Y."/>
            <person name="Fujiwara T."/>
            <person name="Takio S."/>
            <person name="Tamura K."/>
            <person name="Chung S.J."/>
            <person name="Nakamura S."/>
            <person name="Kuroiwa H."/>
            <person name="Tanaka K."/>
            <person name="Sato N."/>
            <person name="Kuroiwa T."/>
        </authorList>
    </citation>
    <scope>NUCLEOTIDE SEQUENCE [LARGE SCALE GENOMIC DNA]</scope>
    <source>
        <strain evidence="1 2">10D</strain>
    </source>
</reference>
<dbReference type="EMBL" id="AP006497">
    <property type="protein sequence ID" value="BAM81531.1"/>
    <property type="molecule type" value="Genomic_DNA"/>
</dbReference>
<gene>
    <name evidence="1" type="ORF">CYME_CMO168C</name>
</gene>
<dbReference type="Gramene" id="CMO168CT">
    <property type="protein sequence ID" value="CMO168CT"/>
    <property type="gene ID" value="CMO168C"/>
</dbReference>
<dbReference type="KEGG" id="cme:CYME_CMO168C"/>
<dbReference type="Proteomes" id="UP000007014">
    <property type="component" value="Chromosome 15"/>
</dbReference>
<organism evidence="1 2">
    <name type="scientific">Cyanidioschyzon merolae (strain NIES-3377 / 10D)</name>
    <name type="common">Unicellular red alga</name>
    <dbReference type="NCBI Taxonomy" id="280699"/>
    <lineage>
        <taxon>Eukaryota</taxon>
        <taxon>Rhodophyta</taxon>
        <taxon>Bangiophyceae</taxon>
        <taxon>Cyanidiales</taxon>
        <taxon>Cyanidiaceae</taxon>
        <taxon>Cyanidioschyzon</taxon>
    </lineage>
</organism>
<dbReference type="GeneID" id="16995669"/>
<proteinExistence type="predicted"/>
<name>M1UUI4_CYAM1</name>
<sequence>MMGNGCEGEARLYTRRSRVQLHTIDFVLTRESSFQDRKVFVSLDRIPFANNGGPVYGYSNRGRTAVYNEETKTSMTTASVLVEELSCGLVFIADGSGSFSTLYFVEAVFADPPSHILASCSQTRALSITYLGQGHRRNVWCFKLYSEEQLRCKCRTLRYLGNAKLGLSRTGAACSRCKLDSSMLLLWVLPCTRNSRAASQLGPHLWTHASLLLTRAGNLADAEHFGLDLQNELRKQSALKSNLFRCRIASRTAPGTQPVSASLPGSLDALWASYWANAPNTRCMTRRQDIAQRAWTRHSGGPQVTLDLEAPFSISRWIMPDVNENIYDVGAWVHHRNHNL</sequence>
<accession>M1UUI4</accession>
<dbReference type="AlphaFoldDB" id="M1UUI4"/>
<dbReference type="RefSeq" id="XP_005537567.1">
    <property type="nucleotide sequence ID" value="XM_005537510.1"/>
</dbReference>
<reference evidence="1 2" key="1">
    <citation type="journal article" date="2004" name="Nature">
        <title>Genome sequence of the ultrasmall unicellular red alga Cyanidioschyzon merolae 10D.</title>
        <authorList>
            <person name="Matsuzaki M."/>
            <person name="Misumi O."/>
            <person name="Shin-i T."/>
            <person name="Maruyama S."/>
            <person name="Takahara M."/>
            <person name="Miyagishima S."/>
            <person name="Mori T."/>
            <person name="Nishida K."/>
            <person name="Yagisawa F."/>
            <person name="Nishida K."/>
            <person name="Yoshida Y."/>
            <person name="Nishimura Y."/>
            <person name="Nakao S."/>
            <person name="Kobayashi T."/>
            <person name="Momoyama Y."/>
            <person name="Higashiyama T."/>
            <person name="Minoda A."/>
            <person name="Sano M."/>
            <person name="Nomoto H."/>
            <person name="Oishi K."/>
            <person name="Hayashi H."/>
            <person name="Ohta F."/>
            <person name="Nishizaka S."/>
            <person name="Haga S."/>
            <person name="Miura S."/>
            <person name="Morishita T."/>
            <person name="Kabeya Y."/>
            <person name="Terasawa K."/>
            <person name="Suzuki Y."/>
            <person name="Ishii Y."/>
            <person name="Asakawa S."/>
            <person name="Takano H."/>
            <person name="Ohta N."/>
            <person name="Kuroiwa H."/>
            <person name="Tanaka K."/>
            <person name="Shimizu N."/>
            <person name="Sugano S."/>
            <person name="Sato N."/>
            <person name="Nozaki H."/>
            <person name="Ogasawara N."/>
            <person name="Kohara Y."/>
            <person name="Kuroiwa T."/>
        </authorList>
    </citation>
    <scope>NUCLEOTIDE SEQUENCE [LARGE SCALE GENOMIC DNA]</scope>
    <source>
        <strain evidence="1 2">10D</strain>
    </source>
</reference>